<evidence type="ECO:0000256" key="8">
    <source>
        <dbReference type="PROSITE-ProRule" id="PRU01360"/>
    </source>
</evidence>
<dbReference type="Gene3D" id="2.170.130.10">
    <property type="entry name" value="TonB-dependent receptor, plug domain"/>
    <property type="match status" value="1"/>
</dbReference>
<dbReference type="InterPro" id="IPR037066">
    <property type="entry name" value="Plug_dom_sf"/>
</dbReference>
<feature type="signal peptide" evidence="10">
    <location>
        <begin position="1"/>
        <end position="17"/>
    </location>
</feature>
<evidence type="ECO:0000256" key="6">
    <source>
        <dbReference type="ARBA" id="ARBA00023136"/>
    </source>
</evidence>
<dbReference type="AlphaFoldDB" id="A0A4Q7VLC1"/>
<evidence type="ECO:0000256" key="5">
    <source>
        <dbReference type="ARBA" id="ARBA00023077"/>
    </source>
</evidence>
<dbReference type="InterPro" id="IPR012910">
    <property type="entry name" value="Plug_dom"/>
</dbReference>
<accession>A0A4Q7VLC1</accession>
<evidence type="ECO:0000313" key="14">
    <source>
        <dbReference type="Proteomes" id="UP000293562"/>
    </source>
</evidence>
<evidence type="ECO:0000259" key="11">
    <source>
        <dbReference type="Pfam" id="PF00593"/>
    </source>
</evidence>
<dbReference type="Pfam" id="PF07715">
    <property type="entry name" value="Plug"/>
    <property type="match status" value="1"/>
</dbReference>
<sequence>MFSMLILCLIGLQSVFAQNREVSGVVTSADDGLSVPGVSVIVKGTTIGTATDFDGKYTISVPTDGKILVFSFVGMKQKEVVINSNTINVVMESESIGMDEVIVTGYGITKKAAFTGAASTVGSELIADKVSSNPIKALEGSVAGLQLNSESGQPGAPSSIYIRGRNSLNSGTQPLYVIDGVSMEAGSWGSRESEGAEFSPLSSINPNDIENITVLKDATATSIYGARAANGVIVITTKKGVAGAKTKVSFSAKYGIEEIAPFTDDYKTVNADEYNELQIEGWQNYLEVSNEEAAKEYYEGSIYGYSLPDQGLSKDNLADVNWLDEITRTGMVQEYNLSVQAAGSEKSAPRVYLSLGYLKNEAFIKGKDFERYSFRFNIDQKPTDWLSYGVNSSLSYTKTNMGAGGGYFSDPITQAYMQSPLTPVKDENGDWNFNTVNGYNPVAQRSALGDKSENKTYRAMVSPFLTINLLPELTYTTRMGLDYMSMGEFGYWSFLQPQGKDMRGMGENTNSDQTLITFTNTINYLKTINESHNLNLLFGQEMSSTNLNKAYLSGSNYPVPDKNVVSLAATPGSASTDKYELRLASFFFNGQYDYKSKYYLSASYRYDGSSRFGENNRWAGFWSVGGKYRLSAEDFMASTSDWLDNLTIRSSYGTSGNQAVGITSGAIQSGWYASRPLYGYGYNYNSNGGSAAEQYGNADLQWEQTAKFNVGVDATLFSIFDVTVDYYKHLTKDMVFRVPMSFTSGFTDLPMNVGELQNEGFEFSLNASIIRKADFNWNASFVLSKNTNELTKLSTDMPIENTYTIREVGHDIFQFKMKEFAGVDVQTGEALYYLNEKGDETTTNYNKASKRYLGVATPDFQGSFSTNLKYKNFDLSVQMNYSVGGKIYGSNLRYDEQHGGSLNQSTTKYVYKNRWQNPGDITNVPRFAMTESNKHSSQFLMDGDYLKIQNVVLGYTLPSQLTNSMKIENVRFYASASNLYTFTKSNYRGFDPAGVGASGIQWWNYPAPRTFIFGVNVNF</sequence>
<dbReference type="Pfam" id="PF13715">
    <property type="entry name" value="CarbopepD_reg_2"/>
    <property type="match status" value="1"/>
</dbReference>
<gene>
    <name evidence="13" type="ORF">EV201_1620</name>
</gene>
<dbReference type="Gene3D" id="2.40.170.20">
    <property type="entry name" value="TonB-dependent receptor, beta-barrel domain"/>
    <property type="match status" value="1"/>
</dbReference>
<feature type="chain" id="PRO_5020526061" evidence="10">
    <location>
        <begin position="18"/>
        <end position="1019"/>
    </location>
</feature>
<evidence type="ECO:0000256" key="4">
    <source>
        <dbReference type="ARBA" id="ARBA00022692"/>
    </source>
</evidence>
<evidence type="ECO:0000256" key="7">
    <source>
        <dbReference type="ARBA" id="ARBA00023237"/>
    </source>
</evidence>
<dbReference type="NCBIfam" id="TIGR04057">
    <property type="entry name" value="SusC_RagA_signa"/>
    <property type="match status" value="1"/>
</dbReference>
<dbReference type="EMBL" id="SHKN01000001">
    <property type="protein sequence ID" value="RZT96964.1"/>
    <property type="molecule type" value="Genomic_DNA"/>
</dbReference>
<dbReference type="InterPro" id="IPR023997">
    <property type="entry name" value="TonB-dep_OMP_SusC/RagA_CS"/>
</dbReference>
<evidence type="ECO:0000256" key="3">
    <source>
        <dbReference type="ARBA" id="ARBA00022452"/>
    </source>
</evidence>
<dbReference type="InterPro" id="IPR039426">
    <property type="entry name" value="TonB-dep_rcpt-like"/>
</dbReference>
<proteinExistence type="inferred from homology"/>
<comment type="subcellular location">
    <subcellularLocation>
        <location evidence="1 8">Cell outer membrane</location>
        <topology evidence="1 8">Multi-pass membrane protein</topology>
    </subcellularLocation>
</comment>
<keyword evidence="7 8" id="KW-0998">Cell outer membrane</keyword>
<evidence type="ECO:0000256" key="9">
    <source>
        <dbReference type="RuleBase" id="RU003357"/>
    </source>
</evidence>
<dbReference type="InterPro" id="IPR023996">
    <property type="entry name" value="TonB-dep_OMP_SusC/RagA"/>
</dbReference>
<evidence type="ECO:0000256" key="2">
    <source>
        <dbReference type="ARBA" id="ARBA00022448"/>
    </source>
</evidence>
<evidence type="ECO:0000259" key="12">
    <source>
        <dbReference type="Pfam" id="PF07715"/>
    </source>
</evidence>
<evidence type="ECO:0000256" key="1">
    <source>
        <dbReference type="ARBA" id="ARBA00004571"/>
    </source>
</evidence>
<dbReference type="InterPro" id="IPR036942">
    <property type="entry name" value="Beta-barrel_TonB_sf"/>
</dbReference>
<keyword evidence="3 8" id="KW-1134">Transmembrane beta strand</keyword>
<dbReference type="SUPFAM" id="SSF49464">
    <property type="entry name" value="Carboxypeptidase regulatory domain-like"/>
    <property type="match status" value="1"/>
</dbReference>
<comment type="caution">
    <text evidence="13">The sequence shown here is derived from an EMBL/GenBank/DDBJ whole genome shotgun (WGS) entry which is preliminary data.</text>
</comment>
<evidence type="ECO:0000256" key="10">
    <source>
        <dbReference type="SAM" id="SignalP"/>
    </source>
</evidence>
<dbReference type="PROSITE" id="PS52016">
    <property type="entry name" value="TONB_DEPENDENT_REC_3"/>
    <property type="match status" value="1"/>
</dbReference>
<dbReference type="InterPro" id="IPR000531">
    <property type="entry name" value="Beta-barrel_TonB"/>
</dbReference>
<keyword evidence="4 8" id="KW-0812">Transmembrane</keyword>
<dbReference type="SUPFAM" id="SSF56935">
    <property type="entry name" value="Porins"/>
    <property type="match status" value="1"/>
</dbReference>
<name>A0A4Q7VLC1_9BACT</name>
<organism evidence="13 14">
    <name type="scientific">Ancylomarina subtilis</name>
    <dbReference type="NCBI Taxonomy" id="1639035"/>
    <lineage>
        <taxon>Bacteria</taxon>
        <taxon>Pseudomonadati</taxon>
        <taxon>Bacteroidota</taxon>
        <taxon>Bacteroidia</taxon>
        <taxon>Marinilabiliales</taxon>
        <taxon>Marinifilaceae</taxon>
        <taxon>Ancylomarina</taxon>
    </lineage>
</organism>
<keyword evidence="6 8" id="KW-0472">Membrane</keyword>
<feature type="domain" description="TonB-dependent receptor plug" evidence="12">
    <location>
        <begin position="113"/>
        <end position="232"/>
    </location>
</feature>
<keyword evidence="14" id="KW-1185">Reference proteome</keyword>
<reference evidence="13 14" key="1">
    <citation type="submission" date="2019-02" db="EMBL/GenBank/DDBJ databases">
        <title>Genomic Encyclopedia of Type Strains, Phase IV (KMG-IV): sequencing the most valuable type-strain genomes for metagenomic binning, comparative biology and taxonomic classification.</title>
        <authorList>
            <person name="Goeker M."/>
        </authorList>
    </citation>
    <scope>NUCLEOTIDE SEQUENCE [LARGE SCALE GENOMIC DNA]</scope>
    <source>
        <strain evidence="13 14">DSM 28825</strain>
    </source>
</reference>
<dbReference type="Pfam" id="PF00593">
    <property type="entry name" value="TonB_dep_Rec_b-barrel"/>
    <property type="match status" value="1"/>
</dbReference>
<keyword evidence="2 8" id="KW-0813">Transport</keyword>
<feature type="domain" description="TonB-dependent receptor-like beta-barrel" evidence="11">
    <location>
        <begin position="418"/>
        <end position="979"/>
    </location>
</feature>
<dbReference type="GO" id="GO:0009279">
    <property type="term" value="C:cell outer membrane"/>
    <property type="evidence" value="ECO:0007669"/>
    <property type="project" value="UniProtKB-SubCell"/>
</dbReference>
<dbReference type="InterPro" id="IPR008969">
    <property type="entry name" value="CarboxyPept-like_regulatory"/>
</dbReference>
<dbReference type="Proteomes" id="UP000293562">
    <property type="component" value="Unassembled WGS sequence"/>
</dbReference>
<dbReference type="NCBIfam" id="TIGR04056">
    <property type="entry name" value="OMP_RagA_SusC"/>
    <property type="match status" value="1"/>
</dbReference>
<keyword evidence="5 9" id="KW-0798">TonB box</keyword>
<comment type="similarity">
    <text evidence="8 9">Belongs to the TonB-dependent receptor family.</text>
</comment>
<evidence type="ECO:0000313" key="13">
    <source>
        <dbReference type="EMBL" id="RZT96964.1"/>
    </source>
</evidence>
<dbReference type="Gene3D" id="2.60.40.1120">
    <property type="entry name" value="Carboxypeptidase-like, regulatory domain"/>
    <property type="match status" value="1"/>
</dbReference>
<protein>
    <submittedName>
        <fullName evidence="13">TonB-linked SusC/RagA family outer membrane protein</fullName>
    </submittedName>
</protein>
<keyword evidence="10" id="KW-0732">Signal</keyword>